<name>A0A0F9E0B6_9ZZZZ</name>
<evidence type="ECO:0000313" key="1">
    <source>
        <dbReference type="EMBL" id="KKL67463.1"/>
    </source>
</evidence>
<sequence length="57" mass="6587">DNSLWQLDPSQKKLLLKWIATDGIIIGTNAKGWFNNSYENLLINVNMLQEIKANRIE</sequence>
<dbReference type="EMBL" id="LAZR01026849">
    <property type="protein sequence ID" value="KKL67463.1"/>
    <property type="molecule type" value="Genomic_DNA"/>
</dbReference>
<proteinExistence type="predicted"/>
<dbReference type="AlphaFoldDB" id="A0A0F9E0B6"/>
<comment type="caution">
    <text evidence="1">The sequence shown here is derived from an EMBL/GenBank/DDBJ whole genome shotgun (WGS) entry which is preliminary data.</text>
</comment>
<accession>A0A0F9E0B6</accession>
<gene>
    <name evidence="1" type="ORF">LCGC14_2134770</name>
</gene>
<protein>
    <submittedName>
        <fullName evidence="1">Uncharacterized protein</fullName>
    </submittedName>
</protein>
<reference evidence="1" key="1">
    <citation type="journal article" date="2015" name="Nature">
        <title>Complex archaea that bridge the gap between prokaryotes and eukaryotes.</title>
        <authorList>
            <person name="Spang A."/>
            <person name="Saw J.H."/>
            <person name="Jorgensen S.L."/>
            <person name="Zaremba-Niedzwiedzka K."/>
            <person name="Martijn J."/>
            <person name="Lind A.E."/>
            <person name="van Eijk R."/>
            <person name="Schleper C."/>
            <person name="Guy L."/>
            <person name="Ettema T.J."/>
        </authorList>
    </citation>
    <scope>NUCLEOTIDE SEQUENCE</scope>
</reference>
<organism evidence="1">
    <name type="scientific">marine sediment metagenome</name>
    <dbReference type="NCBI Taxonomy" id="412755"/>
    <lineage>
        <taxon>unclassified sequences</taxon>
        <taxon>metagenomes</taxon>
        <taxon>ecological metagenomes</taxon>
    </lineage>
</organism>
<feature type="non-terminal residue" evidence="1">
    <location>
        <position position="1"/>
    </location>
</feature>